<evidence type="ECO:0000313" key="4">
    <source>
        <dbReference type="EMBL" id="GBM57566.1"/>
    </source>
</evidence>
<organism evidence="3 5">
    <name type="scientific">Araneus ventricosus</name>
    <name type="common">Orbweaver spider</name>
    <name type="synonym">Epeira ventricosa</name>
    <dbReference type="NCBI Taxonomy" id="182803"/>
    <lineage>
        <taxon>Eukaryota</taxon>
        <taxon>Metazoa</taxon>
        <taxon>Ecdysozoa</taxon>
        <taxon>Arthropoda</taxon>
        <taxon>Chelicerata</taxon>
        <taxon>Arachnida</taxon>
        <taxon>Araneae</taxon>
        <taxon>Araneomorphae</taxon>
        <taxon>Entelegynae</taxon>
        <taxon>Araneoidea</taxon>
        <taxon>Araneidae</taxon>
        <taxon>Araneus</taxon>
    </lineage>
</organism>
<dbReference type="AlphaFoldDB" id="A0A4Y2GUL7"/>
<sequence>MPRRQCLKIVEFRRKRSERPRVQNAQISARIVMNSSRVKFWPPITRFKWNLNDFTPASQIPPKFGDLGGINFTQLILKLEIQLDIDQKS</sequence>
<evidence type="ECO:0000313" key="3">
    <source>
        <dbReference type="EMBL" id="GBM57460.1"/>
    </source>
</evidence>
<proteinExistence type="predicted"/>
<evidence type="ECO:0000313" key="1">
    <source>
        <dbReference type="EMBL" id="GBM57406.1"/>
    </source>
</evidence>
<dbReference type="Proteomes" id="UP000499080">
    <property type="component" value="Unassembled WGS sequence"/>
</dbReference>
<protein>
    <submittedName>
        <fullName evidence="3">Uncharacterized protein</fullName>
    </submittedName>
</protein>
<reference evidence="3 5" key="1">
    <citation type="journal article" date="2019" name="Sci. Rep.">
        <title>Orb-weaving spider Araneus ventricosus genome elucidates the spidroin gene catalogue.</title>
        <authorList>
            <person name="Kono N."/>
            <person name="Nakamura H."/>
            <person name="Ohtoshi R."/>
            <person name="Moran D.A.P."/>
            <person name="Shinohara A."/>
            <person name="Yoshida Y."/>
            <person name="Fujiwara M."/>
            <person name="Mori M."/>
            <person name="Tomita M."/>
            <person name="Arakawa K."/>
        </authorList>
    </citation>
    <scope>NUCLEOTIDE SEQUENCE [LARGE SCALE GENOMIC DNA]</scope>
</reference>
<evidence type="ECO:0000313" key="5">
    <source>
        <dbReference type="Proteomes" id="UP000499080"/>
    </source>
</evidence>
<name>A0A4Y2GUL7_ARAVE</name>
<dbReference type="EMBL" id="BGPR01100808">
    <property type="protein sequence ID" value="GBM57460.1"/>
    <property type="molecule type" value="Genomic_DNA"/>
</dbReference>
<dbReference type="EMBL" id="BGPR01100801">
    <property type="protein sequence ID" value="GBM57431.1"/>
    <property type="molecule type" value="Genomic_DNA"/>
</dbReference>
<gene>
    <name evidence="3" type="ORF">AVEN_164423_1</name>
    <name evidence="4" type="ORF">AVEN_17935_1</name>
    <name evidence="1" type="ORF">AVEN_5105_1</name>
    <name evidence="2" type="ORF">AVEN_70354_1</name>
</gene>
<evidence type="ECO:0000313" key="2">
    <source>
        <dbReference type="EMBL" id="GBM57431.1"/>
    </source>
</evidence>
<keyword evidence="5" id="KW-1185">Reference proteome</keyword>
<accession>A0A4Y2GUL7</accession>
<comment type="caution">
    <text evidence="3">The sequence shown here is derived from an EMBL/GenBank/DDBJ whole genome shotgun (WGS) entry which is preliminary data.</text>
</comment>
<dbReference type="OrthoDB" id="8362232at2759"/>
<dbReference type="EMBL" id="BGPR01100834">
    <property type="protein sequence ID" value="GBM57566.1"/>
    <property type="molecule type" value="Genomic_DNA"/>
</dbReference>
<dbReference type="EMBL" id="BGPR01100794">
    <property type="protein sequence ID" value="GBM57406.1"/>
    <property type="molecule type" value="Genomic_DNA"/>
</dbReference>